<evidence type="ECO:0000313" key="1">
    <source>
        <dbReference type="EMBL" id="NVN53640.1"/>
    </source>
</evidence>
<dbReference type="AlphaFoldDB" id="A0A850Q088"/>
<accession>A0A850Q088</accession>
<evidence type="ECO:0000313" key="2">
    <source>
        <dbReference type="Proteomes" id="UP000570517"/>
    </source>
</evidence>
<proteinExistence type="predicted"/>
<reference evidence="1 2" key="1">
    <citation type="submission" date="2020-05" db="EMBL/GenBank/DDBJ databases">
        <title>Draft genome sequence of Mycobacterium hippocampi DL, isolated from European seabass, Dicentrarchus labrax, reared in fish farms.</title>
        <authorList>
            <person name="Stathopoulou P."/>
            <person name="Asimakis E."/>
            <person name="Tzokas K."/>
            <person name="Batargias C."/>
            <person name="Tsiamis G."/>
        </authorList>
    </citation>
    <scope>NUCLEOTIDE SEQUENCE [LARGE SCALE GENOMIC DNA]</scope>
    <source>
        <strain evidence="1 2">DL</strain>
    </source>
</reference>
<comment type="caution">
    <text evidence="1">The sequence shown here is derived from an EMBL/GenBank/DDBJ whole genome shotgun (WGS) entry which is preliminary data.</text>
</comment>
<organism evidence="1 2">
    <name type="scientific">Mycolicibacterium hippocampi</name>
    <dbReference type="NCBI Taxonomy" id="659824"/>
    <lineage>
        <taxon>Bacteria</taxon>
        <taxon>Bacillati</taxon>
        <taxon>Actinomycetota</taxon>
        <taxon>Actinomycetes</taxon>
        <taxon>Mycobacteriales</taxon>
        <taxon>Mycobacteriaceae</taxon>
        <taxon>Mycolicibacterium</taxon>
    </lineage>
</organism>
<protein>
    <submittedName>
        <fullName evidence="1">Uncharacterized protein</fullName>
    </submittedName>
</protein>
<gene>
    <name evidence="1" type="ORF">HLY00_3990</name>
</gene>
<dbReference type="Proteomes" id="UP000570517">
    <property type="component" value="Unassembled WGS sequence"/>
</dbReference>
<dbReference type="EMBL" id="JABFYL010000049">
    <property type="protein sequence ID" value="NVN53640.1"/>
    <property type="molecule type" value="Genomic_DNA"/>
</dbReference>
<sequence>MSAAYPEATARAEVGGDALEEIADAALWLCTAIVHHADRVRPNPRAMKVVGHQASCVSWRLRDRGE</sequence>
<name>A0A850Q088_9MYCO</name>
<keyword evidence="2" id="KW-1185">Reference proteome</keyword>